<dbReference type="OrthoDB" id="8234890at2"/>
<organism evidence="1 2">
    <name type="scientific">Nitrobacter winogradskyi</name>
    <name type="common">Nitrobacter agilis</name>
    <dbReference type="NCBI Taxonomy" id="913"/>
    <lineage>
        <taxon>Bacteria</taxon>
        <taxon>Pseudomonadati</taxon>
        <taxon>Pseudomonadota</taxon>
        <taxon>Alphaproteobacteria</taxon>
        <taxon>Hyphomicrobiales</taxon>
        <taxon>Nitrobacteraceae</taxon>
        <taxon>Nitrobacter</taxon>
    </lineage>
</organism>
<dbReference type="EMBL" id="BJNF01000080">
    <property type="protein sequence ID" value="GEC16892.1"/>
    <property type="molecule type" value="Genomic_DNA"/>
</dbReference>
<evidence type="ECO:0000313" key="2">
    <source>
        <dbReference type="Proteomes" id="UP000318825"/>
    </source>
</evidence>
<reference evidence="1 2" key="1">
    <citation type="submission" date="2019-06" db="EMBL/GenBank/DDBJ databases">
        <title>Whole genome shotgun sequence of Nitrobacter winogradskyi NBRC 14297.</title>
        <authorList>
            <person name="Hosoyama A."/>
            <person name="Uohara A."/>
            <person name="Ohji S."/>
            <person name="Ichikawa N."/>
        </authorList>
    </citation>
    <scope>NUCLEOTIDE SEQUENCE [LARGE SCALE GENOMIC DNA]</scope>
    <source>
        <strain evidence="1 2">NBRC 14297</strain>
    </source>
</reference>
<dbReference type="Proteomes" id="UP000318825">
    <property type="component" value="Unassembled WGS sequence"/>
</dbReference>
<accession>A0A4Y3WD00</accession>
<sequence>MLQVSAGFLAGLAVTLSLGAVHLESGDQHAAVYDAAAASVHRAVKSDLGIIHAPNASGRTVSVRLQSLPSMSIVFRLPDPGQEARDRGAKRGLQRSPAARVKRTIACEPVVSTLTDVAKRLQPGRCVT</sequence>
<dbReference type="RefSeq" id="WP_141384624.1">
    <property type="nucleotide sequence ID" value="NZ_BJNF01000080.1"/>
</dbReference>
<dbReference type="AlphaFoldDB" id="A0A4Y3WD00"/>
<name>A0A4Y3WD00_NITWI</name>
<proteinExistence type="predicted"/>
<protein>
    <submittedName>
        <fullName evidence="1">Uncharacterized protein</fullName>
    </submittedName>
</protein>
<gene>
    <name evidence="1" type="ORF">NWI01_27840</name>
</gene>
<comment type="caution">
    <text evidence="1">The sequence shown here is derived from an EMBL/GenBank/DDBJ whole genome shotgun (WGS) entry which is preliminary data.</text>
</comment>
<evidence type="ECO:0000313" key="1">
    <source>
        <dbReference type="EMBL" id="GEC16892.1"/>
    </source>
</evidence>